<dbReference type="InterPro" id="IPR011527">
    <property type="entry name" value="ABC1_TM_dom"/>
</dbReference>
<dbReference type="InterPro" id="IPR003593">
    <property type="entry name" value="AAA+_ATPase"/>
</dbReference>
<dbReference type="Pfam" id="PF00005">
    <property type="entry name" value="ABC_tran"/>
    <property type="match status" value="1"/>
</dbReference>
<dbReference type="Gene3D" id="1.20.1560.10">
    <property type="entry name" value="ABC transporter type 1, transmembrane domain"/>
    <property type="match status" value="1"/>
</dbReference>
<keyword evidence="4 9" id="KW-0812">Transmembrane</keyword>
<dbReference type="PANTHER" id="PTHR43394">
    <property type="entry name" value="ATP-DEPENDENT PERMEASE MDL1, MITOCHONDRIAL"/>
    <property type="match status" value="1"/>
</dbReference>
<sequence length="586" mass="62860">MQVTVLRCAGRVLTRFLTHHLRPYRGPLVLLVLLQLVQTAATLLLPTLNARIIDNGVLRGDSAYIWNTGLTMLGVAAVQILTSSGAVLVSARMSAGLGRDLRARVFGKVMSLSARELDRIGTPSLITRTVNDVQQVQNVVMTTSDVAVSAVIMCAGGVVLALVQDVPVALFLLALVVVVVVGLVLALRRLSPFYEAMQNHLDRINHLLRERITGVRVIRAFVRDAHESARFDATNRALHDTASRVGRIMATVPVMVITAMNVLTVGIIWFSGHRIDDGTMQLGALVALLSYITLIVVAIIMAVLVFAEAPRAAVSAARVNEVLQAESSTAEPVRPITPTAMTGHLELRGATFGYPGAEKPVLRDIDLVARAGETVAILGSTGSGKSTLLALALRLYDVTGGRVLVNGVDVRDLPASALHTIVGHVPQRAHLFSGTIASNLRYGREDATDDELWHALEIAQAAEFVRPLGLNAPTTQAGSTLSGGQRQRLAIARTLVRRPEIYLLDDCFSALDPRTGARLLAALERELADATILLVSQRIRTVETASRIVVLEDGRIAGSGTHAELIGTNRTYREIAFSQPAGGTVR</sequence>
<dbReference type="InterPro" id="IPR017871">
    <property type="entry name" value="ABC_transporter-like_CS"/>
</dbReference>
<dbReference type="SMART" id="SM00382">
    <property type="entry name" value="AAA"/>
    <property type="match status" value="1"/>
</dbReference>
<evidence type="ECO:0000313" key="12">
    <source>
        <dbReference type="EMBL" id="SES37215.1"/>
    </source>
</evidence>
<proteinExistence type="predicted"/>
<dbReference type="InterPro" id="IPR027417">
    <property type="entry name" value="P-loop_NTPase"/>
</dbReference>
<evidence type="ECO:0000256" key="7">
    <source>
        <dbReference type="ARBA" id="ARBA00022989"/>
    </source>
</evidence>
<feature type="domain" description="ABC transporter" evidence="10">
    <location>
        <begin position="345"/>
        <end position="578"/>
    </location>
</feature>
<dbReference type="CDD" id="cd18548">
    <property type="entry name" value="ABC_6TM_Tm287_like"/>
    <property type="match status" value="1"/>
</dbReference>
<dbReference type="PANTHER" id="PTHR43394:SF1">
    <property type="entry name" value="ATP-BINDING CASSETTE SUB-FAMILY B MEMBER 10, MITOCHONDRIAL"/>
    <property type="match status" value="1"/>
</dbReference>
<dbReference type="AlphaFoldDB" id="A0A1H9WTM4"/>
<keyword evidence="6 12" id="KW-0067">ATP-binding</keyword>
<evidence type="ECO:0000256" key="5">
    <source>
        <dbReference type="ARBA" id="ARBA00022741"/>
    </source>
</evidence>
<dbReference type="Gene3D" id="3.40.50.300">
    <property type="entry name" value="P-loop containing nucleotide triphosphate hydrolases"/>
    <property type="match status" value="1"/>
</dbReference>
<name>A0A1H9WTM4_9PSEU</name>
<keyword evidence="3" id="KW-1003">Cell membrane</keyword>
<reference evidence="13" key="1">
    <citation type="submission" date="2016-10" db="EMBL/GenBank/DDBJ databases">
        <authorList>
            <person name="Varghese N."/>
            <person name="Submissions S."/>
        </authorList>
    </citation>
    <scope>NUCLEOTIDE SEQUENCE [LARGE SCALE GENOMIC DNA]</scope>
    <source>
        <strain evidence="13">DSM 44437</strain>
    </source>
</reference>
<keyword evidence="7 9" id="KW-1133">Transmembrane helix</keyword>
<dbReference type="FunFam" id="3.40.50.300:FF:000854">
    <property type="entry name" value="Multidrug ABC transporter ATP-binding protein"/>
    <property type="match status" value="1"/>
</dbReference>
<feature type="transmembrane region" description="Helical" evidence="9">
    <location>
        <begin position="65"/>
        <end position="89"/>
    </location>
</feature>
<dbReference type="GO" id="GO:0005886">
    <property type="term" value="C:plasma membrane"/>
    <property type="evidence" value="ECO:0007669"/>
    <property type="project" value="UniProtKB-SubCell"/>
</dbReference>
<keyword evidence="5" id="KW-0547">Nucleotide-binding</keyword>
<dbReference type="SUPFAM" id="SSF90123">
    <property type="entry name" value="ABC transporter transmembrane region"/>
    <property type="match status" value="1"/>
</dbReference>
<feature type="transmembrane region" description="Helical" evidence="9">
    <location>
        <begin position="146"/>
        <end position="163"/>
    </location>
</feature>
<accession>A0A1H9WTM4</accession>
<keyword evidence="2" id="KW-0813">Transport</keyword>
<dbReference type="EMBL" id="FOFV01000024">
    <property type="protein sequence ID" value="SES37215.1"/>
    <property type="molecule type" value="Genomic_DNA"/>
</dbReference>
<keyword evidence="8 9" id="KW-0472">Membrane</keyword>
<evidence type="ECO:0000256" key="4">
    <source>
        <dbReference type="ARBA" id="ARBA00022692"/>
    </source>
</evidence>
<feature type="domain" description="ABC transmembrane type-1" evidence="11">
    <location>
        <begin position="29"/>
        <end position="311"/>
    </location>
</feature>
<dbReference type="PROSITE" id="PS50929">
    <property type="entry name" value="ABC_TM1F"/>
    <property type="match status" value="1"/>
</dbReference>
<dbReference type="GO" id="GO:0015421">
    <property type="term" value="F:ABC-type oligopeptide transporter activity"/>
    <property type="evidence" value="ECO:0007669"/>
    <property type="project" value="TreeGrafter"/>
</dbReference>
<dbReference type="OrthoDB" id="9806127at2"/>
<evidence type="ECO:0000256" key="1">
    <source>
        <dbReference type="ARBA" id="ARBA00004651"/>
    </source>
</evidence>
<evidence type="ECO:0000259" key="11">
    <source>
        <dbReference type="PROSITE" id="PS50929"/>
    </source>
</evidence>
<dbReference type="InterPro" id="IPR039421">
    <property type="entry name" value="Type_1_exporter"/>
</dbReference>
<evidence type="ECO:0000256" key="6">
    <source>
        <dbReference type="ARBA" id="ARBA00022840"/>
    </source>
</evidence>
<evidence type="ECO:0000256" key="3">
    <source>
        <dbReference type="ARBA" id="ARBA00022475"/>
    </source>
</evidence>
<feature type="transmembrane region" description="Helical" evidence="9">
    <location>
        <begin position="169"/>
        <end position="187"/>
    </location>
</feature>
<evidence type="ECO:0000256" key="9">
    <source>
        <dbReference type="SAM" id="Phobius"/>
    </source>
</evidence>
<dbReference type="PROSITE" id="PS50893">
    <property type="entry name" value="ABC_TRANSPORTER_2"/>
    <property type="match status" value="1"/>
</dbReference>
<dbReference type="Pfam" id="PF00664">
    <property type="entry name" value="ABC_membrane"/>
    <property type="match status" value="1"/>
</dbReference>
<evidence type="ECO:0000313" key="13">
    <source>
        <dbReference type="Proteomes" id="UP000199503"/>
    </source>
</evidence>
<evidence type="ECO:0000259" key="10">
    <source>
        <dbReference type="PROSITE" id="PS50893"/>
    </source>
</evidence>
<dbReference type="SUPFAM" id="SSF52540">
    <property type="entry name" value="P-loop containing nucleoside triphosphate hydrolases"/>
    <property type="match status" value="1"/>
</dbReference>
<dbReference type="GO" id="GO:0005524">
    <property type="term" value="F:ATP binding"/>
    <property type="evidence" value="ECO:0007669"/>
    <property type="project" value="UniProtKB-KW"/>
</dbReference>
<dbReference type="PROSITE" id="PS00211">
    <property type="entry name" value="ABC_TRANSPORTER_1"/>
    <property type="match status" value="1"/>
</dbReference>
<organism evidence="12 13">
    <name type="scientific">Lentzea albida</name>
    <dbReference type="NCBI Taxonomy" id="65499"/>
    <lineage>
        <taxon>Bacteria</taxon>
        <taxon>Bacillati</taxon>
        <taxon>Actinomycetota</taxon>
        <taxon>Actinomycetes</taxon>
        <taxon>Pseudonocardiales</taxon>
        <taxon>Pseudonocardiaceae</taxon>
        <taxon>Lentzea</taxon>
    </lineage>
</organism>
<protein>
    <submittedName>
        <fullName evidence="12">ATP-binding cassette, subfamily B</fullName>
    </submittedName>
</protein>
<comment type="subcellular location">
    <subcellularLocation>
        <location evidence="1">Cell membrane</location>
        <topology evidence="1">Multi-pass membrane protein</topology>
    </subcellularLocation>
</comment>
<evidence type="ECO:0000256" key="8">
    <source>
        <dbReference type="ARBA" id="ARBA00023136"/>
    </source>
</evidence>
<dbReference type="Proteomes" id="UP000199503">
    <property type="component" value="Unassembled WGS sequence"/>
</dbReference>
<feature type="transmembrane region" description="Helical" evidence="9">
    <location>
        <begin position="248"/>
        <end position="270"/>
    </location>
</feature>
<gene>
    <name evidence="12" type="ORF">SAMN04488000_124105</name>
</gene>
<evidence type="ECO:0000256" key="2">
    <source>
        <dbReference type="ARBA" id="ARBA00022448"/>
    </source>
</evidence>
<dbReference type="InterPro" id="IPR036640">
    <property type="entry name" value="ABC1_TM_sf"/>
</dbReference>
<dbReference type="STRING" id="65499.SAMN04488000_124105"/>
<dbReference type="GO" id="GO:0016887">
    <property type="term" value="F:ATP hydrolysis activity"/>
    <property type="evidence" value="ECO:0007669"/>
    <property type="project" value="InterPro"/>
</dbReference>
<keyword evidence="13" id="KW-1185">Reference proteome</keyword>
<feature type="transmembrane region" description="Helical" evidence="9">
    <location>
        <begin position="28"/>
        <end position="45"/>
    </location>
</feature>
<feature type="transmembrane region" description="Helical" evidence="9">
    <location>
        <begin position="282"/>
        <end position="307"/>
    </location>
</feature>
<dbReference type="InterPro" id="IPR003439">
    <property type="entry name" value="ABC_transporter-like_ATP-bd"/>
</dbReference>